<proteinExistence type="predicted"/>
<organism evidence="1 2">
    <name type="scientific">Saccharopolyspora gloriosae</name>
    <dbReference type="NCBI Taxonomy" id="455344"/>
    <lineage>
        <taxon>Bacteria</taxon>
        <taxon>Bacillati</taxon>
        <taxon>Actinomycetota</taxon>
        <taxon>Actinomycetes</taxon>
        <taxon>Pseudonocardiales</taxon>
        <taxon>Pseudonocardiaceae</taxon>
        <taxon>Saccharopolyspora</taxon>
    </lineage>
</organism>
<dbReference type="EMBL" id="JACHIV010000001">
    <property type="protein sequence ID" value="MBB5067868.1"/>
    <property type="molecule type" value="Genomic_DNA"/>
</dbReference>
<dbReference type="Proteomes" id="UP000580474">
    <property type="component" value="Unassembled WGS sequence"/>
</dbReference>
<sequence length="60" mass="6859">MARSWFSDEEIAASLDALAAAQLEDGGWQIRWRRWAPGTELEARPRVTIDALRTLRAYGR</sequence>
<dbReference type="AlphaFoldDB" id="A0A840NCC7"/>
<gene>
    <name evidence="1" type="ORF">BJ969_000956</name>
</gene>
<protein>
    <submittedName>
        <fullName evidence="1">Uncharacterized protein</fullName>
    </submittedName>
</protein>
<reference evidence="1 2" key="1">
    <citation type="submission" date="2020-08" db="EMBL/GenBank/DDBJ databases">
        <title>Sequencing the genomes of 1000 actinobacteria strains.</title>
        <authorList>
            <person name="Klenk H.-P."/>
        </authorList>
    </citation>
    <scope>NUCLEOTIDE SEQUENCE [LARGE SCALE GENOMIC DNA]</scope>
    <source>
        <strain evidence="1 2">DSM 45582</strain>
    </source>
</reference>
<dbReference type="RefSeq" id="WP_246456681.1">
    <property type="nucleotide sequence ID" value="NZ_JACHIV010000001.1"/>
</dbReference>
<accession>A0A840NCC7</accession>
<evidence type="ECO:0000313" key="2">
    <source>
        <dbReference type="Proteomes" id="UP000580474"/>
    </source>
</evidence>
<name>A0A840NCC7_9PSEU</name>
<evidence type="ECO:0000313" key="1">
    <source>
        <dbReference type="EMBL" id="MBB5067868.1"/>
    </source>
</evidence>
<comment type="caution">
    <text evidence="1">The sequence shown here is derived from an EMBL/GenBank/DDBJ whole genome shotgun (WGS) entry which is preliminary data.</text>
</comment>
<keyword evidence="2" id="KW-1185">Reference proteome</keyword>